<dbReference type="RefSeq" id="WP_344702331.1">
    <property type="nucleotide sequence ID" value="NZ_BAABCK010000021.1"/>
</dbReference>
<proteinExistence type="predicted"/>
<dbReference type="Proteomes" id="UP001500920">
    <property type="component" value="Unassembled WGS sequence"/>
</dbReference>
<gene>
    <name evidence="1" type="ORF">GCM10022378_11580</name>
</gene>
<sequence length="266" mass="28009">MAQTQAANLVNPQVMADAISAELPNKIKFSPFASVDNTLVGRGGDTITRPKYAYIGAAEDLTEGVPMDPTAMSMTTTQVTVKEAGKAVEVTETAILTNVDGTLSEAQAQLAKAMADKIDIDYVAALAGTAQSFDGAPNTVESVLGALKTFGDEDAEDYVLFMNPSDYYDLIQSLFTAGGSVQDRALTKGQVSEIVGVTSIVTSNRITAGEAYLQKQGAVEIVYKKQPEINVDPDILARTVVLAGNEFYAVNLKNDNGVVKIASAGV</sequence>
<organism evidence="1 2">
    <name type="scientific">Salinicoccus jeotgali</name>
    <dbReference type="NCBI Taxonomy" id="381634"/>
    <lineage>
        <taxon>Bacteria</taxon>
        <taxon>Bacillati</taxon>
        <taxon>Bacillota</taxon>
        <taxon>Bacilli</taxon>
        <taxon>Bacillales</taxon>
        <taxon>Staphylococcaceae</taxon>
        <taxon>Salinicoccus</taxon>
    </lineage>
</organism>
<accession>A0ABP7ER24</accession>
<keyword evidence="2" id="KW-1185">Reference proteome</keyword>
<protein>
    <recommendedName>
        <fullName evidence="3">N4-gp56 family major capsid protein</fullName>
    </recommendedName>
</protein>
<dbReference type="EMBL" id="BAABCK010000021">
    <property type="protein sequence ID" value="GAA3723155.1"/>
    <property type="molecule type" value="Genomic_DNA"/>
</dbReference>
<dbReference type="NCBIfam" id="TIGR04387">
    <property type="entry name" value="capsid_maj_N4"/>
    <property type="match status" value="1"/>
</dbReference>
<dbReference type="SUPFAM" id="SSF56563">
    <property type="entry name" value="Major capsid protein gp5"/>
    <property type="match status" value="1"/>
</dbReference>
<evidence type="ECO:0000313" key="1">
    <source>
        <dbReference type="EMBL" id="GAA3723155.1"/>
    </source>
</evidence>
<evidence type="ECO:0008006" key="3">
    <source>
        <dbReference type="Google" id="ProtNLM"/>
    </source>
</evidence>
<name>A0ABP7ER24_9STAP</name>
<reference evidence="2" key="1">
    <citation type="journal article" date="2019" name="Int. J. Syst. Evol. Microbiol.">
        <title>The Global Catalogue of Microorganisms (GCM) 10K type strain sequencing project: providing services to taxonomists for standard genome sequencing and annotation.</title>
        <authorList>
            <consortium name="The Broad Institute Genomics Platform"/>
            <consortium name="The Broad Institute Genome Sequencing Center for Infectious Disease"/>
            <person name="Wu L."/>
            <person name="Ma J."/>
        </authorList>
    </citation>
    <scope>NUCLEOTIDE SEQUENCE [LARGE SCALE GENOMIC DNA]</scope>
    <source>
        <strain evidence="2">JCM 16981</strain>
    </source>
</reference>
<dbReference type="Pfam" id="PF25209">
    <property type="entry name" value="Phage_capsid_4"/>
    <property type="match status" value="1"/>
</dbReference>
<comment type="caution">
    <text evidence="1">The sequence shown here is derived from an EMBL/GenBank/DDBJ whole genome shotgun (WGS) entry which is preliminary data.</text>
</comment>
<evidence type="ECO:0000313" key="2">
    <source>
        <dbReference type="Proteomes" id="UP001500920"/>
    </source>
</evidence>